<comment type="subcellular location">
    <subcellularLocation>
        <location evidence="1">Nucleus</location>
    </subcellularLocation>
</comment>
<evidence type="ECO:0000313" key="7">
    <source>
        <dbReference type="EMBL" id="GIY03074.1"/>
    </source>
</evidence>
<protein>
    <submittedName>
        <fullName evidence="7">Transcription factor HES-1</fullName>
    </submittedName>
</protein>
<evidence type="ECO:0000256" key="5">
    <source>
        <dbReference type="SAM" id="MobiDB-lite"/>
    </source>
</evidence>
<feature type="compositionally biased region" description="Low complexity" evidence="5">
    <location>
        <begin position="248"/>
        <end position="260"/>
    </location>
</feature>
<keyword evidence="3" id="KW-0804">Transcription</keyword>
<proteinExistence type="predicted"/>
<dbReference type="Pfam" id="PF00010">
    <property type="entry name" value="HLH"/>
    <property type="match status" value="1"/>
</dbReference>
<dbReference type="AlphaFoldDB" id="A0AAV4Q3L5"/>
<feature type="compositionally biased region" description="Polar residues" evidence="5">
    <location>
        <begin position="231"/>
        <end position="247"/>
    </location>
</feature>
<feature type="region of interest" description="Disordered" evidence="5">
    <location>
        <begin position="142"/>
        <end position="175"/>
    </location>
</feature>
<dbReference type="SUPFAM" id="SSF47459">
    <property type="entry name" value="HLH, helix-loop-helix DNA-binding domain"/>
    <property type="match status" value="1"/>
</dbReference>
<accession>A0AAV4Q3L5</accession>
<comment type="caution">
    <text evidence="7">The sequence shown here is derived from an EMBL/GenBank/DDBJ whole genome shotgun (WGS) entry which is preliminary data.</text>
</comment>
<sequence length="446" mass="50250">MPTKRSQEFMDLKHGNDKKASKPLIEKRRRARINYSLSLLKALVIDSKTESTRQTKLEKADILEMTVQYLREIKKGQISVTSLDTRYAKKTFESGYMECVQQVELFLATLTNPNLAEVEVDLKNRLKDHLWQCLQDKANLDESSQVDVQNRTPSPDQQSNSSSPITSFFASNASSSQNGRSDNLFFENNLPQNDTPLKTIISNKINYVNCEADLMNMNANASKPENHHLIHNNNNGSHNSTLHQVAQSSEVSRSNYSSNSGQETFTKTRFNPSPNTSDKSQPPPYPMNPHSPSNSGDCSNKNNYSKDCNNYHNTSHYNADNSTIIHSNSQHGELRKSSSKSKSELSYNQIPLAPRRLSNGEWALVLPGNFTLADNEAYNASAFRITWPTNSSEVDVEQHNLRQQVVSSPLSSSVSDMSSEDYNCRMDVEAAVKTEHAEFGCVWRPW</sequence>
<dbReference type="Gene3D" id="4.10.280.10">
    <property type="entry name" value="Helix-loop-helix DNA-binding domain"/>
    <property type="match status" value="1"/>
</dbReference>
<evidence type="ECO:0000256" key="4">
    <source>
        <dbReference type="ARBA" id="ARBA00023242"/>
    </source>
</evidence>
<evidence type="ECO:0000313" key="8">
    <source>
        <dbReference type="Proteomes" id="UP001054837"/>
    </source>
</evidence>
<dbReference type="SMART" id="SM00353">
    <property type="entry name" value="HLH"/>
    <property type="match status" value="1"/>
</dbReference>
<feature type="domain" description="BHLH" evidence="6">
    <location>
        <begin position="17"/>
        <end position="73"/>
    </location>
</feature>
<feature type="compositionally biased region" description="Polar residues" evidence="5">
    <location>
        <begin position="142"/>
        <end position="152"/>
    </location>
</feature>
<keyword evidence="4" id="KW-0539">Nucleus</keyword>
<feature type="compositionally biased region" description="Polar residues" evidence="5">
    <location>
        <begin position="261"/>
        <end position="279"/>
    </location>
</feature>
<evidence type="ECO:0000256" key="1">
    <source>
        <dbReference type="ARBA" id="ARBA00004123"/>
    </source>
</evidence>
<dbReference type="GO" id="GO:0046983">
    <property type="term" value="F:protein dimerization activity"/>
    <property type="evidence" value="ECO:0007669"/>
    <property type="project" value="InterPro"/>
</dbReference>
<dbReference type="PROSITE" id="PS50888">
    <property type="entry name" value="BHLH"/>
    <property type="match status" value="1"/>
</dbReference>
<dbReference type="Proteomes" id="UP001054837">
    <property type="component" value="Unassembled WGS sequence"/>
</dbReference>
<dbReference type="PANTHER" id="PTHR10985">
    <property type="entry name" value="BASIC HELIX-LOOP-HELIX TRANSCRIPTION FACTOR, HES-RELATED"/>
    <property type="match status" value="1"/>
</dbReference>
<evidence type="ECO:0000259" key="6">
    <source>
        <dbReference type="PROSITE" id="PS50888"/>
    </source>
</evidence>
<dbReference type="SUPFAM" id="SSF158457">
    <property type="entry name" value="Orange domain-like"/>
    <property type="match status" value="1"/>
</dbReference>
<feature type="region of interest" description="Disordered" evidence="5">
    <location>
        <begin position="224"/>
        <end position="301"/>
    </location>
</feature>
<dbReference type="InterPro" id="IPR036638">
    <property type="entry name" value="HLH_DNA-bd_sf"/>
</dbReference>
<dbReference type="GO" id="GO:0005634">
    <property type="term" value="C:nucleus"/>
    <property type="evidence" value="ECO:0007669"/>
    <property type="project" value="UniProtKB-SubCell"/>
</dbReference>
<organism evidence="7 8">
    <name type="scientific">Caerostris darwini</name>
    <dbReference type="NCBI Taxonomy" id="1538125"/>
    <lineage>
        <taxon>Eukaryota</taxon>
        <taxon>Metazoa</taxon>
        <taxon>Ecdysozoa</taxon>
        <taxon>Arthropoda</taxon>
        <taxon>Chelicerata</taxon>
        <taxon>Arachnida</taxon>
        <taxon>Araneae</taxon>
        <taxon>Araneomorphae</taxon>
        <taxon>Entelegynae</taxon>
        <taxon>Araneoidea</taxon>
        <taxon>Araneidae</taxon>
        <taxon>Caerostris</taxon>
    </lineage>
</organism>
<dbReference type="InterPro" id="IPR050370">
    <property type="entry name" value="HES_HEY"/>
</dbReference>
<gene>
    <name evidence="7" type="primary">HES1</name>
    <name evidence="7" type="ORF">CDAR_445561</name>
</gene>
<evidence type="ECO:0000256" key="3">
    <source>
        <dbReference type="ARBA" id="ARBA00023163"/>
    </source>
</evidence>
<dbReference type="InterPro" id="IPR011598">
    <property type="entry name" value="bHLH_dom"/>
</dbReference>
<keyword evidence="8" id="KW-1185">Reference proteome</keyword>
<dbReference type="EMBL" id="BPLQ01003772">
    <property type="protein sequence ID" value="GIY03074.1"/>
    <property type="molecule type" value="Genomic_DNA"/>
</dbReference>
<name>A0AAV4Q3L5_9ARAC</name>
<feature type="compositionally biased region" description="Low complexity" evidence="5">
    <location>
        <begin position="153"/>
        <end position="175"/>
    </location>
</feature>
<evidence type="ECO:0000256" key="2">
    <source>
        <dbReference type="ARBA" id="ARBA00023015"/>
    </source>
</evidence>
<reference evidence="7 8" key="1">
    <citation type="submission" date="2021-06" db="EMBL/GenBank/DDBJ databases">
        <title>Caerostris darwini draft genome.</title>
        <authorList>
            <person name="Kono N."/>
            <person name="Arakawa K."/>
        </authorList>
    </citation>
    <scope>NUCLEOTIDE SEQUENCE [LARGE SCALE GENOMIC DNA]</scope>
</reference>
<keyword evidence="2" id="KW-0805">Transcription regulation</keyword>